<dbReference type="Pfam" id="PF01402">
    <property type="entry name" value="RHH_1"/>
    <property type="match status" value="1"/>
</dbReference>
<evidence type="ECO:0000313" key="2">
    <source>
        <dbReference type="EMBL" id="MBP2381914.1"/>
    </source>
</evidence>
<name>A0ABS4X0B9_9MICO</name>
<keyword evidence="3" id="KW-1185">Reference proteome</keyword>
<comment type="caution">
    <text evidence="2">The sequence shown here is derived from an EMBL/GenBank/DDBJ whole genome shotgun (WGS) entry which is preliminary data.</text>
</comment>
<dbReference type="EMBL" id="JAGIOD010000001">
    <property type="protein sequence ID" value="MBP2381914.1"/>
    <property type="molecule type" value="Genomic_DNA"/>
</dbReference>
<protein>
    <submittedName>
        <fullName evidence="2">Arc/MetJ-type ribon-helix-helix transcriptional regulator</fullName>
    </submittedName>
</protein>
<sequence>MRKMQGSEVPEEQVDAWVAEAEAGYDVEQLRKRGRPTRGEQAAQVVPVRFTDEEISSLMQRADREHLNRSEAIRRAVREWTTA</sequence>
<dbReference type="Proteomes" id="UP001519290">
    <property type="component" value="Unassembled WGS sequence"/>
</dbReference>
<feature type="domain" description="Ribbon-helix-helix protein CopG" evidence="1">
    <location>
        <begin position="51"/>
        <end position="80"/>
    </location>
</feature>
<evidence type="ECO:0000259" key="1">
    <source>
        <dbReference type="Pfam" id="PF01402"/>
    </source>
</evidence>
<evidence type="ECO:0000313" key="3">
    <source>
        <dbReference type="Proteomes" id="UP001519290"/>
    </source>
</evidence>
<reference evidence="2 3" key="1">
    <citation type="submission" date="2021-03" db="EMBL/GenBank/DDBJ databases">
        <title>Sequencing the genomes of 1000 actinobacteria strains.</title>
        <authorList>
            <person name="Klenk H.-P."/>
        </authorList>
    </citation>
    <scope>NUCLEOTIDE SEQUENCE [LARGE SCALE GENOMIC DNA]</scope>
    <source>
        <strain evidence="2 3">DSM 14566</strain>
    </source>
</reference>
<proteinExistence type="predicted"/>
<gene>
    <name evidence="2" type="ORF">JOF43_001871</name>
</gene>
<dbReference type="InterPro" id="IPR002145">
    <property type="entry name" value="CopG"/>
</dbReference>
<dbReference type="RefSeq" id="WP_377782937.1">
    <property type="nucleotide sequence ID" value="NZ_BAAAJW010000010.1"/>
</dbReference>
<accession>A0ABS4X0B9</accession>
<organism evidence="2 3">
    <name type="scientific">Brachybacterium sacelli</name>
    <dbReference type="NCBI Taxonomy" id="173364"/>
    <lineage>
        <taxon>Bacteria</taxon>
        <taxon>Bacillati</taxon>
        <taxon>Actinomycetota</taxon>
        <taxon>Actinomycetes</taxon>
        <taxon>Micrococcales</taxon>
        <taxon>Dermabacteraceae</taxon>
        <taxon>Brachybacterium</taxon>
    </lineage>
</organism>